<evidence type="ECO:0000313" key="6">
    <source>
        <dbReference type="Proteomes" id="UP000038045"/>
    </source>
</evidence>
<comment type="subunit">
    <text evidence="2">Heterohexamer of two PFD-alpha type and four PFD-beta type subunits.</text>
</comment>
<comment type="subcellular location">
    <subcellularLocation>
        <location evidence="1">Nucleus</location>
    </subcellularLocation>
</comment>
<dbReference type="GO" id="GO:0019212">
    <property type="term" value="F:phosphatase inhibitor activity"/>
    <property type="evidence" value="ECO:0007669"/>
    <property type="project" value="TreeGrafter"/>
</dbReference>
<evidence type="ECO:0000256" key="5">
    <source>
        <dbReference type="SAM" id="MobiDB-lite"/>
    </source>
</evidence>
<dbReference type="WBParaSite" id="PTRK_0001326600.1">
    <property type="protein sequence ID" value="PTRK_0001326600.1"/>
    <property type="gene ID" value="PTRK_0001326600"/>
</dbReference>
<dbReference type="AlphaFoldDB" id="A0A0N4ZX52"/>
<name>A0A0N4ZX52_PARTI</name>
<dbReference type="STRING" id="131310.A0A0N4ZX52"/>
<dbReference type="InterPro" id="IPR004127">
    <property type="entry name" value="Prefoldin_subunit_alpha"/>
</dbReference>
<feature type="region of interest" description="Disordered" evidence="5">
    <location>
        <begin position="183"/>
        <end position="207"/>
    </location>
</feature>
<dbReference type="GO" id="GO:0003714">
    <property type="term" value="F:transcription corepressor activity"/>
    <property type="evidence" value="ECO:0007669"/>
    <property type="project" value="TreeGrafter"/>
</dbReference>
<dbReference type="InterPro" id="IPR009053">
    <property type="entry name" value="Prefoldin"/>
</dbReference>
<evidence type="ECO:0000256" key="1">
    <source>
        <dbReference type="ARBA" id="ARBA00004123"/>
    </source>
</evidence>
<dbReference type="InterPro" id="IPR052255">
    <property type="entry name" value="RNA_pol_II_subunit5-mediator"/>
</dbReference>
<dbReference type="GO" id="GO:0005634">
    <property type="term" value="C:nucleus"/>
    <property type="evidence" value="ECO:0007669"/>
    <property type="project" value="UniProtKB-SubCell"/>
</dbReference>
<dbReference type="Pfam" id="PF02996">
    <property type="entry name" value="Prefoldin"/>
    <property type="match status" value="1"/>
</dbReference>
<sequence>MSTIENNTDNNYEVFKRYRDTKLKAIKETLGDERMQIERLEKIKDQITNFQKKLTHDVWMPFGNVAFFPGKLINTNKYTVLLGDNYFVEASGYETCGIIDRRLELLRERVNKFEKSIKNIEDEMNYGAQFYENADGTVEIIEPYDEVAEEKRKSQYMKAKPKSVPDEEYKKLMEKLEEMEILEENEESDELDSDDDPDIVIDDNSKFKKIGNTNSDDSLSEEEGMCQNEIVDDIANFLGLNDKKEQLNKILQTSRALIKSNDKENTINKLNDSGRNEINEDKKKKIKRAVSWGEEHEVKTIDKIDEMSLKTINFKHDVETKSILTKNDPSPIDTEAVKRMNDEGKYKLTPISEDAFLQDIIERSPVPIIPENEPITEITEAEPYKPMSRFKRSRMWH</sequence>
<organism evidence="6 7">
    <name type="scientific">Parastrongyloides trichosuri</name>
    <name type="common">Possum-specific nematode worm</name>
    <dbReference type="NCBI Taxonomy" id="131310"/>
    <lineage>
        <taxon>Eukaryota</taxon>
        <taxon>Metazoa</taxon>
        <taxon>Ecdysozoa</taxon>
        <taxon>Nematoda</taxon>
        <taxon>Chromadorea</taxon>
        <taxon>Rhabditida</taxon>
        <taxon>Tylenchina</taxon>
        <taxon>Panagrolaimomorpha</taxon>
        <taxon>Strongyloidoidea</taxon>
        <taxon>Strongyloididae</taxon>
        <taxon>Parastrongyloides</taxon>
    </lineage>
</organism>
<evidence type="ECO:0000256" key="4">
    <source>
        <dbReference type="ARBA" id="ARBA00038295"/>
    </source>
</evidence>
<proteinExistence type="inferred from homology"/>
<keyword evidence="3" id="KW-0539">Nucleus</keyword>
<keyword evidence="6" id="KW-1185">Reference proteome</keyword>
<dbReference type="GO" id="GO:0000122">
    <property type="term" value="P:negative regulation of transcription by RNA polymerase II"/>
    <property type="evidence" value="ECO:0007669"/>
    <property type="project" value="TreeGrafter"/>
</dbReference>
<comment type="similarity">
    <text evidence="4">Belongs to the RNA polymerase II subunit 5-mediating protein family.</text>
</comment>
<protein>
    <submittedName>
        <fullName evidence="7">Unconventional prefoldin RPB5 interactor</fullName>
    </submittedName>
</protein>
<accession>A0A0N4ZX52</accession>
<evidence type="ECO:0000256" key="2">
    <source>
        <dbReference type="ARBA" id="ARBA00011695"/>
    </source>
</evidence>
<dbReference type="GO" id="GO:0003682">
    <property type="term" value="F:chromatin binding"/>
    <property type="evidence" value="ECO:0007669"/>
    <property type="project" value="TreeGrafter"/>
</dbReference>
<dbReference type="Proteomes" id="UP000038045">
    <property type="component" value="Unplaced"/>
</dbReference>
<evidence type="ECO:0000256" key="3">
    <source>
        <dbReference type="ARBA" id="ARBA00023242"/>
    </source>
</evidence>
<dbReference type="Gene3D" id="1.10.287.370">
    <property type="match status" value="1"/>
</dbReference>
<evidence type="ECO:0000313" key="7">
    <source>
        <dbReference type="WBParaSite" id="PTRK_0001326600.1"/>
    </source>
</evidence>
<dbReference type="PANTHER" id="PTHR15111">
    <property type="entry name" value="RNA POLYMERASE II SUBUNIT 5-MEDIATING PROTEIN NNX3"/>
    <property type="match status" value="1"/>
</dbReference>
<dbReference type="PANTHER" id="PTHR15111:SF0">
    <property type="entry name" value="UNCONVENTIONAL PREFOLDIN RPB5 INTERACTOR 1"/>
    <property type="match status" value="1"/>
</dbReference>
<feature type="compositionally biased region" description="Acidic residues" evidence="5">
    <location>
        <begin position="183"/>
        <end position="201"/>
    </location>
</feature>
<dbReference type="SUPFAM" id="SSF46579">
    <property type="entry name" value="Prefoldin"/>
    <property type="match status" value="1"/>
</dbReference>
<dbReference type="CDD" id="cd23159">
    <property type="entry name" value="Prefoldin_URI1"/>
    <property type="match status" value="1"/>
</dbReference>
<reference evidence="7" key="1">
    <citation type="submission" date="2017-02" db="UniProtKB">
        <authorList>
            <consortium name="WormBaseParasite"/>
        </authorList>
    </citation>
    <scope>IDENTIFICATION</scope>
</reference>